<dbReference type="STRING" id="118168.MC7420_6996"/>
<keyword evidence="5" id="KW-0560">Oxidoreductase</keyword>
<keyword evidence="4" id="KW-0274">FAD</keyword>
<evidence type="ECO:0000256" key="1">
    <source>
        <dbReference type="ARBA" id="ARBA00001974"/>
    </source>
</evidence>
<reference evidence="8 9" key="1">
    <citation type="submission" date="2008-07" db="EMBL/GenBank/DDBJ databases">
        <authorList>
            <person name="Tandeau de Marsac N."/>
            <person name="Ferriera S."/>
            <person name="Johnson J."/>
            <person name="Kravitz S."/>
            <person name="Beeson K."/>
            <person name="Sutton G."/>
            <person name="Rogers Y.-H."/>
            <person name="Friedman R."/>
            <person name="Frazier M."/>
            <person name="Venter J.C."/>
        </authorList>
    </citation>
    <scope>NUCLEOTIDE SEQUENCE [LARGE SCALE GENOMIC DNA]</scope>
    <source>
        <strain evidence="8 9">PCC 7420</strain>
    </source>
</reference>
<dbReference type="PRINTS" id="PR00469">
    <property type="entry name" value="PNDRDTASEII"/>
</dbReference>
<evidence type="ECO:0000313" key="9">
    <source>
        <dbReference type="Proteomes" id="UP000003835"/>
    </source>
</evidence>
<dbReference type="eggNOG" id="COG1252">
    <property type="taxonomic scope" value="Bacteria"/>
</dbReference>
<dbReference type="SUPFAM" id="SSF51905">
    <property type="entry name" value="FAD/NAD(P)-binding domain"/>
    <property type="match status" value="1"/>
</dbReference>
<organism evidence="8 9">
    <name type="scientific">Coleofasciculus chthonoplastes PCC 7420</name>
    <dbReference type="NCBI Taxonomy" id="118168"/>
    <lineage>
        <taxon>Bacteria</taxon>
        <taxon>Bacillati</taxon>
        <taxon>Cyanobacteriota</taxon>
        <taxon>Cyanophyceae</taxon>
        <taxon>Coleofasciculales</taxon>
        <taxon>Coleofasciculaceae</taxon>
        <taxon>Coleofasciculus</taxon>
    </lineage>
</organism>
<keyword evidence="6" id="KW-0472">Membrane</keyword>
<feature type="transmembrane region" description="Helical" evidence="6">
    <location>
        <begin position="6"/>
        <end position="25"/>
    </location>
</feature>
<protein>
    <submittedName>
        <fullName evidence="8">Pyridine nucleotide-disulphide oxidoreductase, putative</fullName>
    </submittedName>
</protein>
<feature type="domain" description="FAD/NAD(P)-binding" evidence="7">
    <location>
        <begin position="8"/>
        <end position="321"/>
    </location>
</feature>
<dbReference type="PRINTS" id="PR00368">
    <property type="entry name" value="FADPNR"/>
</dbReference>
<dbReference type="AlphaFoldDB" id="B4VH75"/>
<evidence type="ECO:0000313" key="8">
    <source>
        <dbReference type="EMBL" id="EDX78343.1"/>
    </source>
</evidence>
<dbReference type="PANTHER" id="PTHR42913:SF4">
    <property type="entry name" value="ALTERNATIVE NAD(P)H-UBIQUINONE OXIDOREDUCTASE C1, CHLOROPLASTIC_MITOCHONDRIAL"/>
    <property type="match status" value="1"/>
</dbReference>
<proteinExistence type="inferred from homology"/>
<evidence type="ECO:0000256" key="2">
    <source>
        <dbReference type="ARBA" id="ARBA00005272"/>
    </source>
</evidence>
<dbReference type="Pfam" id="PF07992">
    <property type="entry name" value="Pyr_redox_2"/>
    <property type="match status" value="1"/>
</dbReference>
<accession>B4VH75</accession>
<keyword evidence="6" id="KW-1133">Transmembrane helix</keyword>
<gene>
    <name evidence="8" type="ORF">MC7420_6996</name>
</gene>
<dbReference type="RefSeq" id="WP_006097794.1">
    <property type="nucleotide sequence ID" value="NZ_DS989841.1"/>
</dbReference>
<comment type="cofactor">
    <cofactor evidence="1">
        <name>FAD</name>
        <dbReference type="ChEBI" id="CHEBI:57692"/>
    </cofactor>
</comment>
<dbReference type="PANTHER" id="PTHR42913">
    <property type="entry name" value="APOPTOSIS-INDUCING FACTOR 1"/>
    <property type="match status" value="1"/>
</dbReference>
<sequence>MNHEPSIHICILGGGFGGLYTALYLQRFRLFKSPKYKITLIDRKDHLVFTPLLYERVTQELQAWEIAPRYRTLIENTTIDFCQGNIQAVDLEKRQVKLQLDTLSELGQNLKILNYNYLVLAVGAEMRLDGVPGAATYAYPFRTVTDAERLNQQLNQLEQSNLPQIRVAVIGAGPSGVELACKLSDRLQERGQIRLIERGQQLLKTFTPYSQKSAYRALTARRVQMDFVTSVEAIESDQITLINQNGKTLMPVDLVLWTVGTRSIEWVRHLPCQQNPQGKILTHPTLQVADYPEVLALGDMADIQDYPGQLPKTAQVAYQQADCAAKNLYRAVRRKRLKPFRYLHLGEMLTLGKGEAVVSSFAMKISGRLAGMIRQFVYLQRLPTLRHRWRVLQHWVGQWLVNLRRQLAQLFWKRRRKTVR</sequence>
<evidence type="ECO:0000256" key="5">
    <source>
        <dbReference type="ARBA" id="ARBA00023002"/>
    </source>
</evidence>
<dbReference type="EMBL" id="DS989841">
    <property type="protein sequence ID" value="EDX78343.1"/>
    <property type="molecule type" value="Genomic_DNA"/>
</dbReference>
<keyword evidence="9" id="KW-1185">Reference proteome</keyword>
<dbReference type="Proteomes" id="UP000003835">
    <property type="component" value="Unassembled WGS sequence"/>
</dbReference>
<dbReference type="InterPro" id="IPR051169">
    <property type="entry name" value="NADH-Q_oxidoreductase"/>
</dbReference>
<dbReference type="HOGENOM" id="CLU_021377_7_1_3"/>
<name>B4VH75_9CYAN</name>
<dbReference type="GO" id="GO:0003955">
    <property type="term" value="F:NAD(P)H dehydrogenase (quinone) activity"/>
    <property type="evidence" value="ECO:0007669"/>
    <property type="project" value="TreeGrafter"/>
</dbReference>
<evidence type="ECO:0000259" key="7">
    <source>
        <dbReference type="Pfam" id="PF07992"/>
    </source>
</evidence>
<evidence type="ECO:0000256" key="3">
    <source>
        <dbReference type="ARBA" id="ARBA00022630"/>
    </source>
</evidence>
<comment type="similarity">
    <text evidence="2">Belongs to the NADH dehydrogenase family.</text>
</comment>
<evidence type="ECO:0000256" key="6">
    <source>
        <dbReference type="SAM" id="Phobius"/>
    </source>
</evidence>
<keyword evidence="3" id="KW-0285">Flavoprotein</keyword>
<keyword evidence="6" id="KW-0812">Transmembrane</keyword>
<dbReference type="InterPro" id="IPR036188">
    <property type="entry name" value="FAD/NAD-bd_sf"/>
</dbReference>
<dbReference type="GO" id="GO:0019646">
    <property type="term" value="P:aerobic electron transport chain"/>
    <property type="evidence" value="ECO:0007669"/>
    <property type="project" value="TreeGrafter"/>
</dbReference>
<dbReference type="OrthoDB" id="9781621at2"/>
<evidence type="ECO:0000256" key="4">
    <source>
        <dbReference type="ARBA" id="ARBA00022827"/>
    </source>
</evidence>
<dbReference type="InterPro" id="IPR023753">
    <property type="entry name" value="FAD/NAD-binding_dom"/>
</dbReference>
<dbReference type="Gene3D" id="3.50.50.100">
    <property type="match status" value="1"/>
</dbReference>